<organism evidence="1">
    <name type="scientific">marine sediment metagenome</name>
    <dbReference type="NCBI Taxonomy" id="412755"/>
    <lineage>
        <taxon>unclassified sequences</taxon>
        <taxon>metagenomes</taxon>
        <taxon>ecological metagenomes</taxon>
    </lineage>
</organism>
<evidence type="ECO:0000313" key="2">
    <source>
        <dbReference type="EMBL" id="GAI62099.1"/>
    </source>
</evidence>
<reference evidence="1" key="1">
    <citation type="journal article" date="2014" name="Front. Microbiol.">
        <title>High frequency of phylogenetically diverse reductive dehalogenase-homologous genes in deep subseafloor sedimentary metagenomes.</title>
        <authorList>
            <person name="Kawai M."/>
            <person name="Futagami T."/>
            <person name="Toyoda A."/>
            <person name="Takaki Y."/>
            <person name="Nishi S."/>
            <person name="Hori S."/>
            <person name="Arai W."/>
            <person name="Tsubouchi T."/>
            <person name="Morono Y."/>
            <person name="Uchiyama I."/>
            <person name="Ito T."/>
            <person name="Fujiyama A."/>
            <person name="Inagaki F."/>
            <person name="Takami H."/>
        </authorList>
    </citation>
    <scope>NUCLEOTIDE SEQUENCE</scope>
    <source>
        <strain evidence="1">Expedition CK06-06</strain>
    </source>
</reference>
<sequence>MRNLVITDFTITAGVDPVDFDLPAGTPPVEEILWARLLQTPAAGAAHTEVDLAVMANKAAIVAVDQIAVVDENTLTIRPAADILIHDTLHLNVLEKGERVLTS</sequence>
<gene>
    <name evidence="1" type="ORF">S12H4_01298</name>
    <name evidence="2" type="ORF">S12H4_01428</name>
</gene>
<name>X1PZ62_9ZZZZ</name>
<dbReference type="EMBL" id="BARW01000284">
    <property type="protein sequence ID" value="GAI62099.1"/>
    <property type="molecule type" value="Genomic_DNA"/>
</dbReference>
<accession>X1PZ62</accession>
<comment type="caution">
    <text evidence="1">The sequence shown here is derived from an EMBL/GenBank/DDBJ whole genome shotgun (WGS) entry which is preliminary data.</text>
</comment>
<protein>
    <submittedName>
        <fullName evidence="1">Uncharacterized protein</fullName>
    </submittedName>
</protein>
<dbReference type="EMBL" id="BARW01000247">
    <property type="protein sequence ID" value="GAI61567.1"/>
    <property type="molecule type" value="Genomic_DNA"/>
</dbReference>
<proteinExistence type="predicted"/>
<evidence type="ECO:0000313" key="1">
    <source>
        <dbReference type="EMBL" id="GAI61567.1"/>
    </source>
</evidence>
<dbReference type="AlphaFoldDB" id="X1PZ62"/>